<dbReference type="AlphaFoldDB" id="A0ABD2Z6F3"/>
<dbReference type="InterPro" id="IPR013763">
    <property type="entry name" value="Cyclin-like_dom"/>
</dbReference>
<reference evidence="5 6" key="1">
    <citation type="submission" date="2024-11" db="EMBL/GenBank/DDBJ databases">
        <title>A near-complete genome assembly of Cinchona calisaya.</title>
        <authorList>
            <person name="Lian D.C."/>
            <person name="Zhao X.W."/>
            <person name="Wei L."/>
        </authorList>
    </citation>
    <scope>NUCLEOTIDE SEQUENCE [LARGE SCALE GENOMIC DNA]</scope>
    <source>
        <tissue evidence="5">Nenye</tissue>
    </source>
</reference>
<dbReference type="InterPro" id="IPR004367">
    <property type="entry name" value="Cyclin_C-dom"/>
</dbReference>
<evidence type="ECO:0008006" key="7">
    <source>
        <dbReference type="Google" id="ProtNLM"/>
    </source>
</evidence>
<feature type="domain" description="Cyclin-like" evidence="3">
    <location>
        <begin position="30"/>
        <end position="117"/>
    </location>
</feature>
<keyword evidence="2" id="KW-0131">Cell cycle</keyword>
<dbReference type="Pfam" id="PF02984">
    <property type="entry name" value="Cyclin_C"/>
    <property type="match status" value="2"/>
</dbReference>
<gene>
    <name evidence="5" type="ORF">ACH5RR_027121</name>
</gene>
<organism evidence="5 6">
    <name type="scientific">Cinchona calisaya</name>
    <dbReference type="NCBI Taxonomy" id="153742"/>
    <lineage>
        <taxon>Eukaryota</taxon>
        <taxon>Viridiplantae</taxon>
        <taxon>Streptophyta</taxon>
        <taxon>Embryophyta</taxon>
        <taxon>Tracheophyta</taxon>
        <taxon>Spermatophyta</taxon>
        <taxon>Magnoliopsida</taxon>
        <taxon>eudicotyledons</taxon>
        <taxon>Gunneridae</taxon>
        <taxon>Pentapetalae</taxon>
        <taxon>asterids</taxon>
        <taxon>lamiids</taxon>
        <taxon>Gentianales</taxon>
        <taxon>Rubiaceae</taxon>
        <taxon>Cinchonoideae</taxon>
        <taxon>Cinchoneae</taxon>
        <taxon>Cinchona</taxon>
    </lineage>
</organism>
<accession>A0ABD2Z6F3</accession>
<proteinExistence type="predicted"/>
<dbReference type="InterPro" id="IPR036915">
    <property type="entry name" value="Cyclin-like_sf"/>
</dbReference>
<dbReference type="SUPFAM" id="SSF47954">
    <property type="entry name" value="Cyclin-like"/>
    <property type="match status" value="3"/>
</dbReference>
<feature type="domain" description="Cyclin C-terminal" evidence="4">
    <location>
        <begin position="30"/>
        <end position="130"/>
    </location>
</feature>
<dbReference type="PANTHER" id="PTHR10177">
    <property type="entry name" value="CYCLINS"/>
    <property type="match status" value="1"/>
</dbReference>
<name>A0ABD2Z6F3_9GENT</name>
<evidence type="ECO:0000256" key="2">
    <source>
        <dbReference type="ARBA" id="ARBA00023306"/>
    </source>
</evidence>
<keyword evidence="6" id="KW-1185">Reference proteome</keyword>
<evidence type="ECO:0000313" key="6">
    <source>
        <dbReference type="Proteomes" id="UP001630127"/>
    </source>
</evidence>
<keyword evidence="1" id="KW-0132">Cell division</keyword>
<dbReference type="Proteomes" id="UP001630127">
    <property type="component" value="Unassembled WGS sequence"/>
</dbReference>
<evidence type="ECO:0000256" key="1">
    <source>
        <dbReference type="ARBA" id="ARBA00022618"/>
    </source>
</evidence>
<dbReference type="Gene3D" id="1.10.472.10">
    <property type="entry name" value="Cyclin-like"/>
    <property type="match status" value="3"/>
</dbReference>
<dbReference type="SMART" id="SM00385">
    <property type="entry name" value="CYCLIN"/>
    <property type="match status" value="1"/>
</dbReference>
<dbReference type="SMART" id="SM01332">
    <property type="entry name" value="Cyclin_C"/>
    <property type="match status" value="1"/>
</dbReference>
<comment type="caution">
    <text evidence="5">The sequence shown here is derived from an EMBL/GenBank/DDBJ whole genome shotgun (WGS) entry which is preliminary data.</text>
</comment>
<dbReference type="GO" id="GO:0051301">
    <property type="term" value="P:cell division"/>
    <property type="evidence" value="ECO:0007669"/>
    <property type="project" value="UniProtKB-KW"/>
</dbReference>
<protein>
    <recommendedName>
        <fullName evidence="7">B-like cyclin</fullName>
    </recommendedName>
</protein>
<sequence>MEDEEEEAAADAMDIDDKSDDIRMCSDYVSDIYDYLHEIEGPSFQLEYLASYLAELSLLEYSCLKFLPSLIAAAVLFLSRLTLQPSLAEVKDCVKILHAWQVSRRGSTLVAVREKYRTREFKCVSTLCPPLRIPNAFFMERGPLPDYFENVQNDLTGNMRAVLVNKLVLVAEESEFRPDTLQRTVSFIHSFLSGNPSLRLDFLAYYLAELSLLEYGCLKFLPSLVAAAVVFLSRFTLEP</sequence>
<evidence type="ECO:0000259" key="4">
    <source>
        <dbReference type="SMART" id="SM01332"/>
    </source>
</evidence>
<evidence type="ECO:0000313" key="5">
    <source>
        <dbReference type="EMBL" id="KAL3514404.1"/>
    </source>
</evidence>
<dbReference type="InterPro" id="IPR039361">
    <property type="entry name" value="Cyclin"/>
</dbReference>
<dbReference type="EMBL" id="JBJUIK010000011">
    <property type="protein sequence ID" value="KAL3514404.1"/>
    <property type="molecule type" value="Genomic_DNA"/>
</dbReference>
<evidence type="ECO:0000259" key="3">
    <source>
        <dbReference type="SMART" id="SM00385"/>
    </source>
</evidence>